<name>A0A3S3QZV1_9MAGN</name>
<keyword evidence="3 7" id="KW-0418">Kinase</keyword>
<dbReference type="SUPFAM" id="SSF56112">
    <property type="entry name" value="Protein kinase-like (PK-like)"/>
    <property type="match status" value="1"/>
</dbReference>
<keyword evidence="4" id="KW-0067">ATP-binding</keyword>
<evidence type="ECO:0000256" key="4">
    <source>
        <dbReference type="ARBA" id="ARBA00022840"/>
    </source>
</evidence>
<evidence type="ECO:0000313" key="7">
    <source>
        <dbReference type="EMBL" id="RWR93228.1"/>
    </source>
</evidence>
<dbReference type="Proteomes" id="UP000283530">
    <property type="component" value="Unassembled WGS sequence"/>
</dbReference>
<feature type="domain" description="Protein kinase" evidence="6">
    <location>
        <begin position="1"/>
        <end position="244"/>
    </location>
</feature>
<feature type="transmembrane region" description="Helical" evidence="5">
    <location>
        <begin position="103"/>
        <end position="120"/>
    </location>
</feature>
<reference evidence="7 8" key="1">
    <citation type="journal article" date="2019" name="Nat. Plants">
        <title>Stout camphor tree genome fills gaps in understanding of flowering plant genome evolution.</title>
        <authorList>
            <person name="Chaw S.M."/>
            <person name="Liu Y.C."/>
            <person name="Wu Y.W."/>
            <person name="Wang H.Y."/>
            <person name="Lin C.I."/>
            <person name="Wu C.S."/>
            <person name="Ke H.M."/>
            <person name="Chang L.Y."/>
            <person name="Hsu C.Y."/>
            <person name="Yang H.T."/>
            <person name="Sudianto E."/>
            <person name="Hsu M.H."/>
            <person name="Wu K.P."/>
            <person name="Wang L.N."/>
            <person name="Leebens-Mack J.H."/>
            <person name="Tsai I.J."/>
        </authorList>
    </citation>
    <scope>NUCLEOTIDE SEQUENCE [LARGE SCALE GENOMIC DNA]</scope>
    <source>
        <strain evidence="8">cv. Chaw 1501</strain>
        <tissue evidence="7">Young leaves</tissue>
    </source>
</reference>
<dbReference type="OrthoDB" id="1938112at2759"/>
<keyword evidence="5" id="KW-1133">Transmembrane helix</keyword>
<dbReference type="PROSITE" id="PS50011">
    <property type="entry name" value="PROTEIN_KINASE_DOM"/>
    <property type="match status" value="1"/>
</dbReference>
<keyword evidence="1" id="KW-0808">Transferase</keyword>
<dbReference type="PANTHER" id="PTHR47973">
    <property type="entry name" value="CYSTEINE-RICH RECEPTOR-LIKE PROTEIN KINASE 3"/>
    <property type="match status" value="1"/>
</dbReference>
<dbReference type="InterPro" id="IPR052059">
    <property type="entry name" value="CR_Ser/Thr_kinase"/>
</dbReference>
<evidence type="ECO:0000256" key="1">
    <source>
        <dbReference type="ARBA" id="ARBA00022679"/>
    </source>
</evidence>
<protein>
    <submittedName>
        <fullName evidence="7">Putative LRR receptor-like serine/threonine-protein kinase RKF3</fullName>
    </submittedName>
</protein>
<dbReference type="Pfam" id="PF00069">
    <property type="entry name" value="Pkinase"/>
    <property type="match status" value="1"/>
</dbReference>
<organism evidence="7 8">
    <name type="scientific">Cinnamomum micranthum f. kanehirae</name>
    <dbReference type="NCBI Taxonomy" id="337451"/>
    <lineage>
        <taxon>Eukaryota</taxon>
        <taxon>Viridiplantae</taxon>
        <taxon>Streptophyta</taxon>
        <taxon>Embryophyta</taxon>
        <taxon>Tracheophyta</taxon>
        <taxon>Spermatophyta</taxon>
        <taxon>Magnoliopsida</taxon>
        <taxon>Magnoliidae</taxon>
        <taxon>Laurales</taxon>
        <taxon>Lauraceae</taxon>
        <taxon>Cinnamomum</taxon>
    </lineage>
</organism>
<dbReference type="Gene3D" id="1.10.510.10">
    <property type="entry name" value="Transferase(Phosphotransferase) domain 1"/>
    <property type="match status" value="1"/>
</dbReference>
<sequence length="244" mass="26758">MAVVNVEKKKIPGIFGHSRPLRALFTLFPSLPPLPLSDRLCPFLPLSPSAQIGSGTSTAIAAAPLPLSRHFPCLIVFAPFFLFPPAPRSAAALRLRLQRHLSLSLRHFPCLIVFAPFFLFPPAPIFDRQRHFDFDLQRHLSLSPTRSLSLSSTPAPTKLKDIKASNILLDESFKPKVADFGLAKFTQEGMTHWSTRVAGTLGYVALEYALCGQLTEKSDVYSFGVVMLELLSGKKALSSVGEST</sequence>
<dbReference type="InterPro" id="IPR000719">
    <property type="entry name" value="Prot_kinase_dom"/>
</dbReference>
<evidence type="ECO:0000256" key="2">
    <source>
        <dbReference type="ARBA" id="ARBA00022741"/>
    </source>
</evidence>
<evidence type="ECO:0000256" key="5">
    <source>
        <dbReference type="SAM" id="Phobius"/>
    </source>
</evidence>
<evidence type="ECO:0000256" key="3">
    <source>
        <dbReference type="ARBA" id="ARBA00022777"/>
    </source>
</evidence>
<dbReference type="GO" id="GO:0004672">
    <property type="term" value="F:protein kinase activity"/>
    <property type="evidence" value="ECO:0007669"/>
    <property type="project" value="InterPro"/>
</dbReference>
<keyword evidence="5" id="KW-0812">Transmembrane</keyword>
<dbReference type="GO" id="GO:0005524">
    <property type="term" value="F:ATP binding"/>
    <property type="evidence" value="ECO:0007669"/>
    <property type="project" value="UniProtKB-KW"/>
</dbReference>
<keyword evidence="2" id="KW-0547">Nucleotide-binding</keyword>
<comment type="caution">
    <text evidence="7">The sequence shown here is derived from an EMBL/GenBank/DDBJ whole genome shotgun (WGS) entry which is preliminary data.</text>
</comment>
<keyword evidence="7" id="KW-0675">Receptor</keyword>
<evidence type="ECO:0000259" key="6">
    <source>
        <dbReference type="PROSITE" id="PS50011"/>
    </source>
</evidence>
<dbReference type="STRING" id="337451.A0A3S3QZV1"/>
<dbReference type="EMBL" id="QPKB01000010">
    <property type="protein sequence ID" value="RWR93228.1"/>
    <property type="molecule type" value="Genomic_DNA"/>
</dbReference>
<keyword evidence="5" id="KW-0472">Membrane</keyword>
<dbReference type="AlphaFoldDB" id="A0A3S3QZV1"/>
<proteinExistence type="predicted"/>
<keyword evidence="8" id="KW-1185">Reference proteome</keyword>
<evidence type="ECO:0000313" key="8">
    <source>
        <dbReference type="Proteomes" id="UP000283530"/>
    </source>
</evidence>
<gene>
    <name evidence="7" type="ORF">CKAN_02246800</name>
</gene>
<dbReference type="InterPro" id="IPR011009">
    <property type="entry name" value="Kinase-like_dom_sf"/>
</dbReference>
<accession>A0A3S3QZV1</accession>